<gene>
    <name evidence="4" type="ORF">AQPW35_36320</name>
</gene>
<evidence type="ECO:0000256" key="1">
    <source>
        <dbReference type="ARBA" id="ARBA00022679"/>
    </source>
</evidence>
<dbReference type="PANTHER" id="PTHR43877">
    <property type="entry name" value="AMINOALKYLPHOSPHONATE N-ACETYLTRANSFERASE-RELATED-RELATED"/>
    <property type="match status" value="1"/>
</dbReference>
<dbReference type="OrthoDB" id="7356080at2"/>
<feature type="domain" description="N-acetyltransferase" evidence="3">
    <location>
        <begin position="3"/>
        <end position="152"/>
    </location>
</feature>
<dbReference type="Proteomes" id="UP000301751">
    <property type="component" value="Unassembled WGS sequence"/>
</dbReference>
<dbReference type="Gene3D" id="3.40.630.30">
    <property type="match status" value="1"/>
</dbReference>
<protein>
    <submittedName>
        <fullName evidence="4">N-acetyltransferase GCN5</fullName>
    </submittedName>
</protein>
<reference evidence="5" key="1">
    <citation type="submission" date="2019-03" db="EMBL/GenBank/DDBJ databases">
        <title>Aquabacterium pictum sp.nov., the first bacteriochlorophyll a-containing freshwater bacterium in the genus Aquabacterium of the class Betaproteobacteria.</title>
        <authorList>
            <person name="Hirose S."/>
            <person name="Tank M."/>
            <person name="Hara E."/>
            <person name="Tamaki H."/>
            <person name="Takaichi S."/>
            <person name="Haruta S."/>
            <person name="Hanada S."/>
        </authorList>
    </citation>
    <scope>NUCLEOTIDE SEQUENCE [LARGE SCALE GENOMIC DNA]</scope>
    <source>
        <strain evidence="5">W35</strain>
    </source>
</reference>
<dbReference type="SUPFAM" id="SSF55729">
    <property type="entry name" value="Acyl-CoA N-acyltransferases (Nat)"/>
    <property type="match status" value="1"/>
</dbReference>
<dbReference type="Pfam" id="PF00583">
    <property type="entry name" value="Acetyltransf_1"/>
    <property type="match status" value="1"/>
</dbReference>
<dbReference type="RefSeq" id="WP_137734281.1">
    <property type="nucleotide sequence ID" value="NZ_BJCL01000010.1"/>
</dbReference>
<dbReference type="InterPro" id="IPR016181">
    <property type="entry name" value="Acyl_CoA_acyltransferase"/>
</dbReference>
<sequence length="153" mass="16302">MTLTHRPAVPEDAPACIDLRGRTRQNAVPADRLAAYGITAASWAEGIRSGATPGHVCLRGDHLVGYCFGDRDTGEVVVLALLPEAEGQGLGRDLLGRVVAQLAGLGWRRLFLGCSTDPASRSHGFYRHLGWQSTGRLDAHGDEILELLLPAPG</sequence>
<evidence type="ECO:0000313" key="4">
    <source>
        <dbReference type="EMBL" id="GCL64551.1"/>
    </source>
</evidence>
<dbReference type="InterPro" id="IPR000182">
    <property type="entry name" value="GNAT_dom"/>
</dbReference>
<evidence type="ECO:0000259" key="3">
    <source>
        <dbReference type="PROSITE" id="PS51186"/>
    </source>
</evidence>
<evidence type="ECO:0000313" key="5">
    <source>
        <dbReference type="Proteomes" id="UP000301751"/>
    </source>
</evidence>
<evidence type="ECO:0000256" key="2">
    <source>
        <dbReference type="ARBA" id="ARBA00023315"/>
    </source>
</evidence>
<organism evidence="4 5">
    <name type="scientific">Pseudaquabacterium pictum</name>
    <dbReference type="NCBI Taxonomy" id="2315236"/>
    <lineage>
        <taxon>Bacteria</taxon>
        <taxon>Pseudomonadati</taxon>
        <taxon>Pseudomonadota</taxon>
        <taxon>Betaproteobacteria</taxon>
        <taxon>Burkholderiales</taxon>
        <taxon>Sphaerotilaceae</taxon>
        <taxon>Pseudaquabacterium</taxon>
    </lineage>
</organism>
<keyword evidence="5" id="KW-1185">Reference proteome</keyword>
<dbReference type="GO" id="GO:0016747">
    <property type="term" value="F:acyltransferase activity, transferring groups other than amino-acyl groups"/>
    <property type="evidence" value="ECO:0007669"/>
    <property type="project" value="InterPro"/>
</dbReference>
<dbReference type="InterPro" id="IPR050832">
    <property type="entry name" value="Bact_Acetyltransf"/>
</dbReference>
<keyword evidence="2" id="KW-0012">Acyltransferase</keyword>
<name>A0A480AT26_9BURK</name>
<dbReference type="PROSITE" id="PS51186">
    <property type="entry name" value="GNAT"/>
    <property type="match status" value="1"/>
</dbReference>
<proteinExistence type="predicted"/>
<dbReference type="EMBL" id="BJCL01000010">
    <property type="protein sequence ID" value="GCL64551.1"/>
    <property type="molecule type" value="Genomic_DNA"/>
</dbReference>
<comment type="caution">
    <text evidence="4">The sequence shown here is derived from an EMBL/GenBank/DDBJ whole genome shotgun (WGS) entry which is preliminary data.</text>
</comment>
<dbReference type="CDD" id="cd04301">
    <property type="entry name" value="NAT_SF"/>
    <property type="match status" value="1"/>
</dbReference>
<keyword evidence="1 4" id="KW-0808">Transferase</keyword>
<dbReference type="AlphaFoldDB" id="A0A480AT26"/>
<accession>A0A480AT26</accession>